<gene>
    <name evidence="8" type="ORF">E4P33_10255</name>
</gene>
<dbReference type="InterPro" id="IPR013750">
    <property type="entry name" value="GHMP_kinase_C_dom"/>
</dbReference>
<dbReference type="PANTHER" id="PTHR20861:SF1">
    <property type="entry name" value="HOMOSERINE KINASE"/>
    <property type="match status" value="1"/>
</dbReference>
<dbReference type="EMBL" id="SPNK01000013">
    <property type="protein sequence ID" value="TFH99665.1"/>
    <property type="molecule type" value="Genomic_DNA"/>
</dbReference>
<dbReference type="Proteomes" id="UP000298017">
    <property type="component" value="Unassembled WGS sequence"/>
</dbReference>
<evidence type="ECO:0000256" key="3">
    <source>
        <dbReference type="ARBA" id="ARBA00022741"/>
    </source>
</evidence>
<dbReference type="GO" id="GO:0005524">
    <property type="term" value="F:ATP binding"/>
    <property type="evidence" value="ECO:0007669"/>
    <property type="project" value="UniProtKB-KW"/>
</dbReference>
<keyword evidence="4" id="KW-0418">Kinase</keyword>
<dbReference type="InterPro" id="IPR020568">
    <property type="entry name" value="Ribosomal_Su5_D2-typ_SF"/>
</dbReference>
<dbReference type="InterPro" id="IPR006204">
    <property type="entry name" value="GHMP_kinase_N_dom"/>
</dbReference>
<evidence type="ECO:0000256" key="2">
    <source>
        <dbReference type="ARBA" id="ARBA00022679"/>
    </source>
</evidence>
<dbReference type="PANTHER" id="PTHR20861">
    <property type="entry name" value="HOMOSERINE/4-DIPHOSPHOCYTIDYL-2-C-METHYL-D-ERYTHRITOL KINASE"/>
    <property type="match status" value="1"/>
</dbReference>
<sequence>MSIGPAASEAPWRAGRGHCMAHHGELVQGVFPCGSRSLPALVTVPVPGLRSRAEFHPGSRAGVRAGRGHEKARRAAQLTLRLCRDRGMACPPGGEVSIHSEIPSGCGMGSSTADVVAAIRAVEHSCGLRLSREEVSELARRAETASDPLAYGCTPVLFAQRHARVLRRWPGTFPPVILVGCRLPGGPVDTLDLAARDYSAGERRECAGMLRDLERGMSERNAALLGRAATRSALLNQARLPKPELPELLRISRETGGAGVQIAHSGTVCAVVLDATRPRAAHRAREARAALDAMGLQRTIDHVWNGA</sequence>
<reference evidence="8 9" key="1">
    <citation type="submission" date="2019-03" db="EMBL/GenBank/DDBJ databases">
        <title>Genome Sequencing and Assembly of Various Microbes Isolated from Alder Root Nodule.</title>
        <authorList>
            <person name="Swanson E."/>
            <person name="Sevigny J.L."/>
            <person name="Pesce C."/>
            <person name="Davis I."/>
            <person name="Kleiner V."/>
            <person name="Tisa L."/>
        </authorList>
    </citation>
    <scope>NUCLEOTIDE SEQUENCE [LARGE SCALE GENOMIC DNA]</scope>
    <source>
        <strain evidence="8 9">4R-31</strain>
    </source>
</reference>
<dbReference type="GO" id="GO:0008652">
    <property type="term" value="P:amino acid biosynthetic process"/>
    <property type="evidence" value="ECO:0007669"/>
    <property type="project" value="UniProtKB-KW"/>
</dbReference>
<protein>
    <recommendedName>
        <fullName evidence="10">GHMP kinase N-terminal domain-containing protein</fullName>
    </recommendedName>
</protein>
<feature type="domain" description="GHMP kinase N-terminal" evidence="6">
    <location>
        <begin position="81"/>
        <end position="144"/>
    </location>
</feature>
<evidence type="ECO:0000256" key="4">
    <source>
        <dbReference type="ARBA" id="ARBA00022777"/>
    </source>
</evidence>
<keyword evidence="9" id="KW-1185">Reference proteome</keyword>
<proteinExistence type="predicted"/>
<dbReference type="InterPro" id="IPR014721">
    <property type="entry name" value="Ribsml_uS5_D2-typ_fold_subgr"/>
</dbReference>
<keyword evidence="5" id="KW-0067">ATP-binding</keyword>
<dbReference type="InterPro" id="IPR012363">
    <property type="entry name" value="PduX"/>
</dbReference>
<dbReference type="Pfam" id="PF00288">
    <property type="entry name" value="GHMP_kinases_N"/>
    <property type="match status" value="1"/>
</dbReference>
<feature type="domain" description="GHMP kinase C-terminal" evidence="7">
    <location>
        <begin position="218"/>
        <end position="284"/>
    </location>
</feature>
<keyword evidence="3" id="KW-0547">Nucleotide-binding</keyword>
<evidence type="ECO:0000259" key="6">
    <source>
        <dbReference type="Pfam" id="PF00288"/>
    </source>
</evidence>
<dbReference type="Gene3D" id="3.30.230.10">
    <property type="match status" value="1"/>
</dbReference>
<evidence type="ECO:0000313" key="9">
    <source>
        <dbReference type="Proteomes" id="UP000298017"/>
    </source>
</evidence>
<evidence type="ECO:0000313" key="8">
    <source>
        <dbReference type="EMBL" id="TFH99665.1"/>
    </source>
</evidence>
<evidence type="ECO:0000256" key="1">
    <source>
        <dbReference type="ARBA" id="ARBA00022605"/>
    </source>
</evidence>
<accession>A0AAX2SBW9</accession>
<evidence type="ECO:0008006" key="10">
    <source>
        <dbReference type="Google" id="ProtNLM"/>
    </source>
</evidence>
<dbReference type="AlphaFoldDB" id="A0AAX2SBW9"/>
<dbReference type="GO" id="GO:0016301">
    <property type="term" value="F:kinase activity"/>
    <property type="evidence" value="ECO:0007669"/>
    <property type="project" value="UniProtKB-KW"/>
</dbReference>
<evidence type="ECO:0000256" key="5">
    <source>
        <dbReference type="ARBA" id="ARBA00022840"/>
    </source>
</evidence>
<dbReference type="PIRSF" id="PIRSF033887">
    <property type="entry name" value="PduX"/>
    <property type="match status" value="1"/>
</dbReference>
<name>A0AAX2SBW9_KOCRH</name>
<organism evidence="8 9">
    <name type="scientific">Kocuria rhizophila</name>
    <dbReference type="NCBI Taxonomy" id="72000"/>
    <lineage>
        <taxon>Bacteria</taxon>
        <taxon>Bacillati</taxon>
        <taxon>Actinomycetota</taxon>
        <taxon>Actinomycetes</taxon>
        <taxon>Micrococcales</taxon>
        <taxon>Micrococcaceae</taxon>
        <taxon>Kocuria</taxon>
    </lineage>
</organism>
<comment type="caution">
    <text evidence="8">The sequence shown here is derived from an EMBL/GenBank/DDBJ whole genome shotgun (WGS) entry which is preliminary data.</text>
</comment>
<dbReference type="Pfam" id="PF08544">
    <property type="entry name" value="GHMP_kinases_C"/>
    <property type="match status" value="1"/>
</dbReference>
<dbReference type="SUPFAM" id="SSF54211">
    <property type="entry name" value="Ribosomal protein S5 domain 2-like"/>
    <property type="match status" value="1"/>
</dbReference>
<evidence type="ECO:0000259" key="7">
    <source>
        <dbReference type="Pfam" id="PF08544"/>
    </source>
</evidence>
<keyword evidence="1" id="KW-0028">Amino-acid biosynthesis</keyword>
<keyword evidence="2" id="KW-0808">Transferase</keyword>